<accession>A0A087GKJ7</accession>
<reference evidence="2" key="1">
    <citation type="journal article" date="2015" name="Nat. Plants">
        <title>Genome expansion of Arabis alpina linked with retrotransposition and reduced symmetric DNA methylation.</title>
        <authorList>
            <person name="Willing E.M."/>
            <person name="Rawat V."/>
            <person name="Mandakova T."/>
            <person name="Maumus F."/>
            <person name="James G.V."/>
            <person name="Nordstroem K.J."/>
            <person name="Becker C."/>
            <person name="Warthmann N."/>
            <person name="Chica C."/>
            <person name="Szarzynska B."/>
            <person name="Zytnicki M."/>
            <person name="Albani M.C."/>
            <person name="Kiefer C."/>
            <person name="Bergonzi S."/>
            <person name="Castaings L."/>
            <person name="Mateos J.L."/>
            <person name="Berns M.C."/>
            <person name="Bujdoso N."/>
            <person name="Piofczyk T."/>
            <person name="de Lorenzo L."/>
            <person name="Barrero-Sicilia C."/>
            <person name="Mateos I."/>
            <person name="Piednoel M."/>
            <person name="Hagmann J."/>
            <person name="Chen-Min-Tao R."/>
            <person name="Iglesias-Fernandez R."/>
            <person name="Schuster S.C."/>
            <person name="Alonso-Blanco C."/>
            <person name="Roudier F."/>
            <person name="Carbonero P."/>
            <person name="Paz-Ares J."/>
            <person name="Davis S.J."/>
            <person name="Pecinka A."/>
            <person name="Quesneville H."/>
            <person name="Colot V."/>
            <person name="Lysak M.A."/>
            <person name="Weigel D."/>
            <person name="Coupland G."/>
            <person name="Schneeberger K."/>
        </authorList>
    </citation>
    <scope>NUCLEOTIDE SEQUENCE [LARGE SCALE GENOMIC DNA]</scope>
    <source>
        <strain evidence="2">cv. Pajares</strain>
    </source>
</reference>
<dbReference type="OMA" id="DLECGDM"/>
<keyword evidence="2" id="KW-1185">Reference proteome</keyword>
<protein>
    <submittedName>
        <fullName evidence="1">Uncharacterized protein</fullName>
    </submittedName>
</protein>
<dbReference type="Gramene" id="KFK30399">
    <property type="protein sequence ID" value="KFK30399"/>
    <property type="gene ID" value="AALP_AA7G256100"/>
</dbReference>
<dbReference type="EMBL" id="CM002875">
    <property type="protein sequence ID" value="KFK30399.1"/>
    <property type="molecule type" value="Genomic_DNA"/>
</dbReference>
<name>A0A087GKJ7_ARAAL</name>
<gene>
    <name evidence="1" type="ordered locus">AALP_Aa7g256100</name>
</gene>
<sequence length="101" mass="9067">MELTRKALLVNAEAASGASASGVSAGDGVGDGGGAKPIGFGGEAIGEIFGDLECGDMVGGVISGTGGVATGEGVSAVGVIAGEGDSTGGRNEIGAGAGAGA</sequence>
<organism evidence="1 2">
    <name type="scientific">Arabis alpina</name>
    <name type="common">Alpine rock-cress</name>
    <dbReference type="NCBI Taxonomy" id="50452"/>
    <lineage>
        <taxon>Eukaryota</taxon>
        <taxon>Viridiplantae</taxon>
        <taxon>Streptophyta</taxon>
        <taxon>Embryophyta</taxon>
        <taxon>Tracheophyta</taxon>
        <taxon>Spermatophyta</taxon>
        <taxon>Magnoliopsida</taxon>
        <taxon>eudicotyledons</taxon>
        <taxon>Gunneridae</taxon>
        <taxon>Pentapetalae</taxon>
        <taxon>rosids</taxon>
        <taxon>malvids</taxon>
        <taxon>Brassicales</taxon>
        <taxon>Brassicaceae</taxon>
        <taxon>Arabideae</taxon>
        <taxon>Arabis</taxon>
    </lineage>
</organism>
<dbReference type="Proteomes" id="UP000029120">
    <property type="component" value="Chromosome 7"/>
</dbReference>
<evidence type="ECO:0000313" key="1">
    <source>
        <dbReference type="EMBL" id="KFK30399.1"/>
    </source>
</evidence>
<proteinExistence type="predicted"/>
<dbReference type="AlphaFoldDB" id="A0A087GKJ7"/>
<evidence type="ECO:0000313" key="2">
    <source>
        <dbReference type="Proteomes" id="UP000029120"/>
    </source>
</evidence>